<reference evidence="2 3" key="1">
    <citation type="submission" date="2020-08" db="EMBL/GenBank/DDBJ databases">
        <title>Novel species isolated from subtropical streams in China.</title>
        <authorList>
            <person name="Lu H."/>
        </authorList>
    </citation>
    <scope>NUCLEOTIDE SEQUENCE [LARGE SCALE GENOMIC DNA]</scope>
    <source>
        <strain evidence="2 3">CCTCC AB 2015119</strain>
    </source>
</reference>
<evidence type="ECO:0000313" key="2">
    <source>
        <dbReference type="EMBL" id="MBC3810203.1"/>
    </source>
</evidence>
<name>A0ABR6XBW6_9BURK</name>
<dbReference type="RefSeq" id="WP_190477013.1">
    <property type="nucleotide sequence ID" value="NZ_JACOFT010000001.1"/>
</dbReference>
<evidence type="ECO:0000313" key="3">
    <source>
        <dbReference type="Proteomes" id="UP000637632"/>
    </source>
</evidence>
<sequence length="82" mass="9342">MSVEKKYWFPAKRYGWGWGIPNVWQGWLVLFVFLLLVVAGAVVVLPTQGQLIFNLYLGIICAALIAVCLLKGEPPRWRWGSH</sequence>
<comment type="caution">
    <text evidence="2">The sequence shown here is derived from an EMBL/GenBank/DDBJ whole genome shotgun (WGS) entry which is preliminary data.</text>
</comment>
<evidence type="ECO:0000256" key="1">
    <source>
        <dbReference type="SAM" id="Phobius"/>
    </source>
</evidence>
<dbReference type="Proteomes" id="UP000637632">
    <property type="component" value="Unassembled WGS sequence"/>
</dbReference>
<accession>A0ABR6XBW6</accession>
<organism evidence="2 3">
    <name type="scientific">Undibacterium aquatile</name>
    <dbReference type="NCBI Taxonomy" id="1537398"/>
    <lineage>
        <taxon>Bacteria</taxon>
        <taxon>Pseudomonadati</taxon>
        <taxon>Pseudomonadota</taxon>
        <taxon>Betaproteobacteria</taxon>
        <taxon>Burkholderiales</taxon>
        <taxon>Oxalobacteraceae</taxon>
        <taxon>Undibacterium</taxon>
    </lineage>
</organism>
<feature type="transmembrane region" description="Helical" evidence="1">
    <location>
        <begin position="21"/>
        <end position="45"/>
    </location>
</feature>
<dbReference type="EMBL" id="JACOFT010000001">
    <property type="protein sequence ID" value="MBC3810203.1"/>
    <property type="molecule type" value="Genomic_DNA"/>
</dbReference>
<protein>
    <recommendedName>
        <fullName evidence="4">DUF5808 domain-containing protein</fullName>
    </recommendedName>
</protein>
<feature type="transmembrane region" description="Helical" evidence="1">
    <location>
        <begin position="51"/>
        <end position="70"/>
    </location>
</feature>
<proteinExistence type="predicted"/>
<keyword evidence="3" id="KW-1185">Reference proteome</keyword>
<keyword evidence="1" id="KW-0472">Membrane</keyword>
<keyword evidence="1" id="KW-0812">Transmembrane</keyword>
<keyword evidence="1" id="KW-1133">Transmembrane helix</keyword>
<evidence type="ECO:0008006" key="4">
    <source>
        <dbReference type="Google" id="ProtNLM"/>
    </source>
</evidence>
<gene>
    <name evidence="2" type="ORF">H8K26_02010</name>
</gene>